<evidence type="ECO:0000256" key="1">
    <source>
        <dbReference type="SAM" id="MobiDB-lite"/>
    </source>
</evidence>
<dbReference type="OMA" id="TRMNIKQ"/>
<feature type="transmembrane region" description="Helical" evidence="2">
    <location>
        <begin position="135"/>
        <end position="156"/>
    </location>
</feature>
<feature type="compositionally biased region" description="Low complexity" evidence="1">
    <location>
        <begin position="1"/>
        <end position="14"/>
    </location>
</feature>
<organism evidence="3 4">
    <name type="scientific">Aureobasidium subglaciale (strain EXF-2481)</name>
    <name type="common">Aureobasidium pullulans var. subglaciale</name>
    <dbReference type="NCBI Taxonomy" id="1043005"/>
    <lineage>
        <taxon>Eukaryota</taxon>
        <taxon>Fungi</taxon>
        <taxon>Dikarya</taxon>
        <taxon>Ascomycota</taxon>
        <taxon>Pezizomycotina</taxon>
        <taxon>Dothideomycetes</taxon>
        <taxon>Dothideomycetidae</taxon>
        <taxon>Dothideales</taxon>
        <taxon>Saccotheciaceae</taxon>
        <taxon>Aureobasidium</taxon>
    </lineage>
</organism>
<dbReference type="InParanoid" id="A0A074YVJ8"/>
<dbReference type="GeneID" id="25368807"/>
<keyword evidence="4" id="KW-1185">Reference proteome</keyword>
<keyword evidence="2" id="KW-1133">Transmembrane helix</keyword>
<evidence type="ECO:0000313" key="3">
    <source>
        <dbReference type="EMBL" id="KEQ90921.1"/>
    </source>
</evidence>
<reference evidence="3 4" key="1">
    <citation type="journal article" date="2014" name="BMC Genomics">
        <title>Genome sequencing of four Aureobasidium pullulans varieties: biotechnological potential, stress tolerance, and description of new species.</title>
        <authorList>
            <person name="Gostin Ar C."/>
            <person name="Ohm R.A."/>
            <person name="Kogej T."/>
            <person name="Sonjak S."/>
            <person name="Turk M."/>
            <person name="Zajc J."/>
            <person name="Zalar P."/>
            <person name="Grube M."/>
            <person name="Sun H."/>
            <person name="Han J."/>
            <person name="Sharma A."/>
            <person name="Chiniquy J."/>
            <person name="Ngan C.Y."/>
            <person name="Lipzen A."/>
            <person name="Barry K."/>
            <person name="Grigoriev I.V."/>
            <person name="Gunde-Cimerman N."/>
        </authorList>
    </citation>
    <scope>NUCLEOTIDE SEQUENCE [LARGE SCALE GENOMIC DNA]</scope>
    <source>
        <strain evidence="3 4">EXF-2481</strain>
    </source>
</reference>
<evidence type="ECO:0000256" key="2">
    <source>
        <dbReference type="SAM" id="Phobius"/>
    </source>
</evidence>
<dbReference type="Proteomes" id="UP000030641">
    <property type="component" value="Unassembled WGS sequence"/>
</dbReference>
<protein>
    <submittedName>
        <fullName evidence="3">Uncharacterized protein</fullName>
    </submittedName>
</protein>
<dbReference type="OrthoDB" id="4771706at2759"/>
<proteinExistence type="predicted"/>
<feature type="region of interest" description="Disordered" evidence="1">
    <location>
        <begin position="1"/>
        <end position="22"/>
    </location>
</feature>
<keyword evidence="2" id="KW-0812">Transmembrane</keyword>
<gene>
    <name evidence="3" type="ORF">AUEXF2481DRAFT_525780</name>
</gene>
<dbReference type="RefSeq" id="XP_013339426.1">
    <property type="nucleotide sequence ID" value="XM_013483972.1"/>
</dbReference>
<dbReference type="EMBL" id="KL584784">
    <property type="protein sequence ID" value="KEQ90921.1"/>
    <property type="molecule type" value="Genomic_DNA"/>
</dbReference>
<dbReference type="AlphaFoldDB" id="A0A074YVJ8"/>
<dbReference type="HOGENOM" id="CLU_119599_0_0_1"/>
<keyword evidence="2" id="KW-0472">Membrane</keyword>
<name>A0A074YVJ8_AURSE</name>
<accession>A0A074YVJ8</accession>
<evidence type="ECO:0000313" key="4">
    <source>
        <dbReference type="Proteomes" id="UP000030641"/>
    </source>
</evidence>
<sequence length="179" mass="19936">MGRISAESSRSSTSLGDVENGEDLPLYSDISVTTQGNLTAPGEKATPDEVREFLVSLLIKNRGLHQDHARRVAAKWTLGTGRELSSYPPLLYAEIFGLEDAWMVYKEAKLFIRTEQKKNLKYGNDFNTNTIVKVAAIYISVFAGVFWLITTLIAIFDKTTDESKIEAELTKGLVTKNKD</sequence>